<keyword evidence="2" id="KW-1185">Reference proteome</keyword>
<dbReference type="AlphaFoldDB" id="A0A8T2TIB6"/>
<sequence>MGTHHKGKGEGILSKRGRNNGVLLLEKGNSFQILQSTNGLACAAKERFPLFKGRKPESISYSKRRHATLWRFGIIDVKASLWTKHPKYSHTKKSKQRHITSDHKSGKVVLVSFTLES</sequence>
<evidence type="ECO:0000313" key="1">
    <source>
        <dbReference type="EMBL" id="KAH7421165.1"/>
    </source>
</evidence>
<organism evidence="1 2">
    <name type="scientific">Ceratopteris richardii</name>
    <name type="common">Triangle waterfern</name>
    <dbReference type="NCBI Taxonomy" id="49495"/>
    <lineage>
        <taxon>Eukaryota</taxon>
        <taxon>Viridiplantae</taxon>
        <taxon>Streptophyta</taxon>
        <taxon>Embryophyta</taxon>
        <taxon>Tracheophyta</taxon>
        <taxon>Polypodiopsida</taxon>
        <taxon>Polypodiidae</taxon>
        <taxon>Polypodiales</taxon>
        <taxon>Pteridineae</taxon>
        <taxon>Pteridaceae</taxon>
        <taxon>Parkerioideae</taxon>
        <taxon>Ceratopteris</taxon>
    </lineage>
</organism>
<dbReference type="EMBL" id="CM035418">
    <property type="protein sequence ID" value="KAH7421165.1"/>
    <property type="molecule type" value="Genomic_DNA"/>
</dbReference>
<reference evidence="1" key="1">
    <citation type="submission" date="2021-08" db="EMBL/GenBank/DDBJ databases">
        <title>WGS assembly of Ceratopteris richardii.</title>
        <authorList>
            <person name="Marchant D.B."/>
            <person name="Chen G."/>
            <person name="Jenkins J."/>
            <person name="Shu S."/>
            <person name="Leebens-Mack J."/>
            <person name="Grimwood J."/>
            <person name="Schmutz J."/>
            <person name="Soltis P."/>
            <person name="Soltis D."/>
            <person name="Chen Z.-H."/>
        </authorList>
    </citation>
    <scope>NUCLEOTIDE SEQUENCE</scope>
    <source>
        <strain evidence="1">Whitten #5841</strain>
        <tissue evidence="1">Leaf</tissue>
    </source>
</reference>
<evidence type="ECO:0000313" key="2">
    <source>
        <dbReference type="Proteomes" id="UP000825935"/>
    </source>
</evidence>
<comment type="caution">
    <text evidence="1">The sequence shown here is derived from an EMBL/GenBank/DDBJ whole genome shotgun (WGS) entry which is preliminary data.</text>
</comment>
<name>A0A8T2TIB6_CERRI</name>
<proteinExistence type="predicted"/>
<accession>A0A8T2TIB6</accession>
<dbReference type="Proteomes" id="UP000825935">
    <property type="component" value="Chromosome 13"/>
</dbReference>
<gene>
    <name evidence="1" type="ORF">KP509_13G043500</name>
</gene>
<protein>
    <submittedName>
        <fullName evidence="1">Uncharacterized protein</fullName>
    </submittedName>
</protein>